<dbReference type="Proteomes" id="UP001139409">
    <property type="component" value="Unassembled WGS sequence"/>
</dbReference>
<evidence type="ECO:0000313" key="1">
    <source>
        <dbReference type="EMBL" id="MCA6073943.1"/>
    </source>
</evidence>
<reference evidence="1" key="1">
    <citation type="submission" date="2021-09" db="EMBL/GenBank/DDBJ databases">
        <title>Fulvivirga sp. isolated from coastal sediment.</title>
        <authorList>
            <person name="Yu H."/>
        </authorList>
    </citation>
    <scope>NUCLEOTIDE SEQUENCE</scope>
    <source>
        <strain evidence="1">1062</strain>
    </source>
</reference>
<sequence>MSQNPLEDIAKMLHDKCSAKQVAFKNLQKAFELLYHESRHVIDTIGGHLMEGTDPDVRVGVFEIGENEFHVKIAGDLLVFILHTNIVTLDPEHGLNKSPYVLENPSRRYLGQINVYNFMADSFKYNRLNDTGYLLARFFVNADNHFLVEGDGQLGYNFNDISDREINESDVSIFIQLLMVRAVESDLITPPFPTIRMITLNEKVGLSASVGMGQKIGFQMSHDRDKPV</sequence>
<dbReference type="RefSeq" id="WP_225697053.1">
    <property type="nucleotide sequence ID" value="NZ_JAIXNE010000001.1"/>
</dbReference>
<comment type="caution">
    <text evidence="1">The sequence shown here is derived from an EMBL/GenBank/DDBJ whole genome shotgun (WGS) entry which is preliminary data.</text>
</comment>
<dbReference type="AlphaFoldDB" id="A0A9X1HNA1"/>
<gene>
    <name evidence="1" type="ORF">LDX50_03635</name>
</gene>
<organism evidence="1 2">
    <name type="scientific">Fulvivirga sedimenti</name>
    <dbReference type="NCBI Taxonomy" id="2879465"/>
    <lineage>
        <taxon>Bacteria</taxon>
        <taxon>Pseudomonadati</taxon>
        <taxon>Bacteroidota</taxon>
        <taxon>Cytophagia</taxon>
        <taxon>Cytophagales</taxon>
        <taxon>Fulvivirgaceae</taxon>
        <taxon>Fulvivirga</taxon>
    </lineage>
</organism>
<protein>
    <submittedName>
        <fullName evidence="1">Uncharacterized protein</fullName>
    </submittedName>
</protein>
<keyword evidence="2" id="KW-1185">Reference proteome</keyword>
<dbReference type="EMBL" id="JAIXNE010000001">
    <property type="protein sequence ID" value="MCA6073943.1"/>
    <property type="molecule type" value="Genomic_DNA"/>
</dbReference>
<proteinExistence type="predicted"/>
<name>A0A9X1HNA1_9BACT</name>
<evidence type="ECO:0000313" key="2">
    <source>
        <dbReference type="Proteomes" id="UP001139409"/>
    </source>
</evidence>
<accession>A0A9X1HNA1</accession>